<dbReference type="AlphaFoldDB" id="A0ABD1L4Z0"/>
<evidence type="ECO:0008006" key="3">
    <source>
        <dbReference type="Google" id="ProtNLM"/>
    </source>
</evidence>
<accession>A0ABD1L4Z0</accession>
<protein>
    <recommendedName>
        <fullName evidence="3">Ribosomal protein L5</fullName>
    </recommendedName>
</protein>
<evidence type="ECO:0000313" key="2">
    <source>
        <dbReference type="Proteomes" id="UP001603857"/>
    </source>
</evidence>
<organism evidence="1 2">
    <name type="scientific">Flemingia macrophylla</name>
    <dbReference type="NCBI Taxonomy" id="520843"/>
    <lineage>
        <taxon>Eukaryota</taxon>
        <taxon>Viridiplantae</taxon>
        <taxon>Streptophyta</taxon>
        <taxon>Embryophyta</taxon>
        <taxon>Tracheophyta</taxon>
        <taxon>Spermatophyta</taxon>
        <taxon>Magnoliopsida</taxon>
        <taxon>eudicotyledons</taxon>
        <taxon>Gunneridae</taxon>
        <taxon>Pentapetalae</taxon>
        <taxon>rosids</taxon>
        <taxon>fabids</taxon>
        <taxon>Fabales</taxon>
        <taxon>Fabaceae</taxon>
        <taxon>Papilionoideae</taxon>
        <taxon>50 kb inversion clade</taxon>
        <taxon>NPAAA clade</taxon>
        <taxon>indigoferoid/millettioid clade</taxon>
        <taxon>Phaseoleae</taxon>
        <taxon>Flemingia</taxon>
    </lineage>
</organism>
<sequence length="78" mass="8661">MYLGLGFNVSITMRDEIINEGFNFFARNMAVAVGISLEETTVDSPSRENGTQVLESSLEFIPCVTTVLVNISFFQFSD</sequence>
<name>A0ABD1L4Z0_9FABA</name>
<dbReference type="Proteomes" id="UP001603857">
    <property type="component" value="Unassembled WGS sequence"/>
</dbReference>
<evidence type="ECO:0000313" key="1">
    <source>
        <dbReference type="EMBL" id="KAL2318567.1"/>
    </source>
</evidence>
<dbReference type="EMBL" id="JBGMDY010000011">
    <property type="protein sequence ID" value="KAL2318567.1"/>
    <property type="molecule type" value="Genomic_DNA"/>
</dbReference>
<gene>
    <name evidence="1" type="ORF">Fmac_032443</name>
</gene>
<reference evidence="1 2" key="1">
    <citation type="submission" date="2024-08" db="EMBL/GenBank/DDBJ databases">
        <title>Insights into the chromosomal genome structure of Flemingia macrophylla.</title>
        <authorList>
            <person name="Ding Y."/>
            <person name="Zhao Y."/>
            <person name="Bi W."/>
            <person name="Wu M."/>
            <person name="Zhao G."/>
            <person name="Gong Y."/>
            <person name="Li W."/>
            <person name="Zhang P."/>
        </authorList>
    </citation>
    <scope>NUCLEOTIDE SEQUENCE [LARGE SCALE GENOMIC DNA]</scope>
    <source>
        <strain evidence="1">DYQJB</strain>
        <tissue evidence="1">Leaf</tissue>
    </source>
</reference>
<comment type="caution">
    <text evidence="1">The sequence shown here is derived from an EMBL/GenBank/DDBJ whole genome shotgun (WGS) entry which is preliminary data.</text>
</comment>
<keyword evidence="2" id="KW-1185">Reference proteome</keyword>
<proteinExistence type="predicted"/>